<protein>
    <submittedName>
        <fullName evidence="1">Uncharacterized protein</fullName>
    </submittedName>
</protein>
<dbReference type="AlphaFoldDB" id="A0A8T8SAY7"/>
<proteinExistence type="predicted"/>
<comment type="caution">
    <text evidence="1">The sequence shown here is derived from an EMBL/GenBank/DDBJ whole genome shotgun (WGS) entry which is preliminary data.</text>
</comment>
<dbReference type="Proteomes" id="UP000077521">
    <property type="component" value="Unassembled WGS sequence"/>
</dbReference>
<evidence type="ECO:0000313" key="1">
    <source>
        <dbReference type="EMBL" id="KAE8236306.1"/>
    </source>
</evidence>
<organism evidence="1 2">
    <name type="scientific">Tilletia indica</name>
    <dbReference type="NCBI Taxonomy" id="43049"/>
    <lineage>
        <taxon>Eukaryota</taxon>
        <taxon>Fungi</taxon>
        <taxon>Dikarya</taxon>
        <taxon>Basidiomycota</taxon>
        <taxon>Ustilaginomycotina</taxon>
        <taxon>Exobasidiomycetes</taxon>
        <taxon>Tilletiales</taxon>
        <taxon>Tilletiaceae</taxon>
        <taxon>Tilletia</taxon>
    </lineage>
</organism>
<reference evidence="1" key="1">
    <citation type="submission" date="2016-04" db="EMBL/GenBank/DDBJ databases">
        <authorList>
            <person name="Nguyen H.D."/>
            <person name="Samba Siva P."/>
            <person name="Cullis J."/>
            <person name="Levesque C.A."/>
            <person name="Hambleton S."/>
        </authorList>
    </citation>
    <scope>NUCLEOTIDE SEQUENCE</scope>
    <source>
        <strain evidence="1">DAOMC 236416</strain>
    </source>
</reference>
<gene>
    <name evidence="1" type="ORF">A4X13_0g9191</name>
</gene>
<evidence type="ECO:0000313" key="2">
    <source>
        <dbReference type="Proteomes" id="UP000077521"/>
    </source>
</evidence>
<reference evidence="1" key="2">
    <citation type="journal article" date="2019" name="IMA Fungus">
        <title>Genome sequencing and comparison of five Tilletia species to identify candidate genes for the detection of regulated species infecting wheat.</title>
        <authorList>
            <person name="Nguyen H.D.T."/>
            <person name="Sultana T."/>
            <person name="Kesanakurti P."/>
            <person name="Hambleton S."/>
        </authorList>
    </citation>
    <scope>NUCLEOTIDE SEQUENCE</scope>
    <source>
        <strain evidence="1">DAOMC 236416</strain>
    </source>
</reference>
<sequence length="111" mass="11653">MGTHTEGKMVVRKCWLPGAIDQEGESLEFNLSANGTGSISNTTTGSAPIGPEVLSAGLRAIPTVASLCKVAQVAVMTEPGPRLRARKEVLFSSTVATPPRLLLHCLQLPSE</sequence>
<name>A0A8T8SAY7_9BASI</name>
<keyword evidence="2" id="KW-1185">Reference proteome</keyword>
<accession>A0A8T8SAY7</accession>
<dbReference type="EMBL" id="LWDF02002286">
    <property type="protein sequence ID" value="KAE8236306.1"/>
    <property type="molecule type" value="Genomic_DNA"/>
</dbReference>